<sequence>MRERGWIGCYNCAQKRKMRKLVDTPDWKEHQQKMTQAAIRKATKEAETRPYRHLRFICTGAKARCSNEDSNAYKDYGARGIEFRFNSPMDMAKWVYENLGDRPSKDHSIDRIDNNGHYEPGNLRWATRSEQASNKRAYKVGAMGARIRHLLSMRPDYCYEAIRNLIKQGFTDEEIIRRRKGKRSR</sequence>
<proteinExistence type="predicted"/>
<evidence type="ECO:0000313" key="1">
    <source>
        <dbReference type="EMBL" id="DAD84437.1"/>
    </source>
</evidence>
<protein>
    <submittedName>
        <fullName evidence="1">PROTEIN/DNA Complex catalytic motif, Helix-turn-helix DNA</fullName>
    </submittedName>
</protein>
<organism evidence="1">
    <name type="scientific">Podoviridae sp. ctUS21</name>
    <dbReference type="NCBI Taxonomy" id="2826557"/>
    <lineage>
        <taxon>Viruses</taxon>
        <taxon>Duplodnaviria</taxon>
        <taxon>Heunggongvirae</taxon>
        <taxon>Uroviricota</taxon>
        <taxon>Caudoviricetes</taxon>
    </lineage>
</organism>
<accession>A0A8S5MQ00</accession>
<name>A0A8S5MQ00_9CAUD</name>
<dbReference type="EMBL" id="BK014959">
    <property type="protein sequence ID" value="DAD84437.1"/>
    <property type="molecule type" value="Genomic_DNA"/>
</dbReference>
<reference evidence="1" key="1">
    <citation type="journal article" date="2021" name="Proc. Natl. Acad. Sci. U.S.A.">
        <title>A Catalog of Tens of Thousands of Viruses from Human Metagenomes Reveals Hidden Associations with Chronic Diseases.</title>
        <authorList>
            <person name="Tisza M.J."/>
            <person name="Buck C.B."/>
        </authorList>
    </citation>
    <scope>NUCLEOTIDE SEQUENCE</scope>
    <source>
        <strain evidence="1">CtUS21</strain>
    </source>
</reference>